<dbReference type="EC" id="4.1.2.25" evidence="6"/>
<dbReference type="Proteomes" id="UP000198736">
    <property type="component" value="Unassembled WGS sequence"/>
</dbReference>
<dbReference type="PANTHER" id="PTHR42844">
    <property type="entry name" value="DIHYDRONEOPTERIN ALDOLASE 1-RELATED"/>
    <property type="match status" value="1"/>
</dbReference>
<comment type="pathway">
    <text evidence="2 6">Cofactor biosynthesis; tetrahydrofolate biosynthesis; 2-amino-4-hydroxy-6-hydroxymethyl-7,8-dihydropteridine diphosphate from 7,8-dihydroneopterin triphosphate: step 3/4.</text>
</comment>
<dbReference type="Gene3D" id="3.30.1130.10">
    <property type="match status" value="1"/>
</dbReference>
<keyword evidence="8" id="KW-0808">Transferase</keyword>
<dbReference type="InterPro" id="IPR006157">
    <property type="entry name" value="FolB_dom"/>
</dbReference>
<dbReference type="Gene3D" id="3.40.50.150">
    <property type="entry name" value="Vaccinia Virus protein VP39"/>
    <property type="match status" value="1"/>
</dbReference>
<dbReference type="SUPFAM" id="SSF53335">
    <property type="entry name" value="S-adenosyl-L-methionine-dependent methyltransferases"/>
    <property type="match status" value="1"/>
</dbReference>
<dbReference type="PANTHER" id="PTHR42844:SF1">
    <property type="entry name" value="DIHYDRONEOPTERIN ALDOLASE 1-RELATED"/>
    <property type="match status" value="1"/>
</dbReference>
<sequence>MGGHVVIERLEFRGRCGVTPEERARPQPLALDLELDYRLEAAGLSDDLVHTIDYAKVAERVVDIGTVQESQLLETLAERLMAALFDEFPINRIKLWLRKLHPPISNVTRSVGIRIERTRLTQHILRTDPPPARFLVRQLHRLPKGRVLDVASGSGRHALFLASLGYQVDAVDRDEQALARLSSGARARHLTGISSRVFDLEPPTQNPPLGHETYDAILIFFYLHRPLFPSLVDALKPGGVLLYETFTLDNHIRHHHPKRREFCLAQGELVRLLPDLRILHYDEGLHEGVNGAESVYTAQLAALKPLTVGPTT</sequence>
<dbReference type="InterPro" id="IPR029063">
    <property type="entry name" value="SAM-dependent_MTases_sf"/>
</dbReference>
<dbReference type="GO" id="GO:0032259">
    <property type="term" value="P:methylation"/>
    <property type="evidence" value="ECO:0007669"/>
    <property type="project" value="UniProtKB-KW"/>
</dbReference>
<keyword evidence="5 6" id="KW-0456">Lyase</keyword>
<accession>A0A0S4L8U3</accession>
<dbReference type="UniPathway" id="UPA00077">
    <property type="reaction ID" value="UER00154"/>
</dbReference>
<dbReference type="CDD" id="cd02440">
    <property type="entry name" value="AdoMet_MTases"/>
    <property type="match status" value="1"/>
</dbReference>
<dbReference type="OrthoDB" id="9804312at2"/>
<dbReference type="RefSeq" id="WP_090894806.1">
    <property type="nucleotide sequence ID" value="NZ_CZPZ01000004.1"/>
</dbReference>
<evidence type="ECO:0000256" key="6">
    <source>
        <dbReference type="RuleBase" id="RU362079"/>
    </source>
</evidence>
<evidence type="ECO:0000313" key="9">
    <source>
        <dbReference type="Proteomes" id="UP000198736"/>
    </source>
</evidence>
<reference evidence="9" key="1">
    <citation type="submission" date="2015-10" db="EMBL/GenBank/DDBJ databases">
        <authorList>
            <person name="Luecker S."/>
            <person name="Luecker S."/>
        </authorList>
    </citation>
    <scope>NUCLEOTIDE SEQUENCE [LARGE SCALE GENOMIC DNA]</scope>
</reference>
<dbReference type="EMBL" id="CZPZ01000004">
    <property type="protein sequence ID" value="CUS33021.1"/>
    <property type="molecule type" value="Genomic_DNA"/>
</dbReference>
<dbReference type="Pfam" id="PF02152">
    <property type="entry name" value="FolB"/>
    <property type="match status" value="1"/>
</dbReference>
<dbReference type="GO" id="GO:0005737">
    <property type="term" value="C:cytoplasm"/>
    <property type="evidence" value="ECO:0007669"/>
    <property type="project" value="TreeGrafter"/>
</dbReference>
<comment type="catalytic activity">
    <reaction evidence="1 6">
        <text>7,8-dihydroneopterin = 6-hydroxymethyl-7,8-dihydropterin + glycolaldehyde</text>
        <dbReference type="Rhea" id="RHEA:10540"/>
        <dbReference type="ChEBI" id="CHEBI:17001"/>
        <dbReference type="ChEBI" id="CHEBI:17071"/>
        <dbReference type="ChEBI" id="CHEBI:44841"/>
        <dbReference type="EC" id="4.1.2.25"/>
    </reaction>
</comment>
<proteinExistence type="inferred from homology"/>
<evidence type="ECO:0000313" key="8">
    <source>
        <dbReference type="EMBL" id="CUS33021.1"/>
    </source>
</evidence>
<keyword evidence="4 6" id="KW-0289">Folate biosynthesis</keyword>
<dbReference type="NCBIfam" id="TIGR00526">
    <property type="entry name" value="folB_dom"/>
    <property type="match status" value="1"/>
</dbReference>
<evidence type="ECO:0000256" key="1">
    <source>
        <dbReference type="ARBA" id="ARBA00001353"/>
    </source>
</evidence>
<dbReference type="SUPFAM" id="SSF55620">
    <property type="entry name" value="Tetrahydrobiopterin biosynthesis enzymes-like"/>
    <property type="match status" value="1"/>
</dbReference>
<keyword evidence="8" id="KW-0489">Methyltransferase</keyword>
<evidence type="ECO:0000256" key="5">
    <source>
        <dbReference type="ARBA" id="ARBA00023239"/>
    </source>
</evidence>
<dbReference type="CDD" id="cd00534">
    <property type="entry name" value="DHNA_DHNTPE"/>
    <property type="match status" value="1"/>
</dbReference>
<evidence type="ECO:0000256" key="2">
    <source>
        <dbReference type="ARBA" id="ARBA00005013"/>
    </source>
</evidence>
<dbReference type="STRING" id="1742973.COMA2_120026"/>
<dbReference type="InterPro" id="IPR043133">
    <property type="entry name" value="GTP-CH-I_C/QueF"/>
</dbReference>
<organism evidence="8 9">
    <name type="scientific">Candidatus Nitrospira nitrificans</name>
    <dbReference type="NCBI Taxonomy" id="1742973"/>
    <lineage>
        <taxon>Bacteria</taxon>
        <taxon>Pseudomonadati</taxon>
        <taxon>Nitrospirota</taxon>
        <taxon>Nitrospiria</taxon>
        <taxon>Nitrospirales</taxon>
        <taxon>Nitrospiraceae</taxon>
        <taxon>Nitrospira</taxon>
    </lineage>
</organism>
<comment type="similarity">
    <text evidence="3 6">Belongs to the DHNA family.</text>
</comment>
<dbReference type="GO" id="GO:0046656">
    <property type="term" value="P:folic acid biosynthetic process"/>
    <property type="evidence" value="ECO:0007669"/>
    <property type="project" value="UniProtKB-UniRule"/>
</dbReference>
<evidence type="ECO:0000256" key="3">
    <source>
        <dbReference type="ARBA" id="ARBA00005708"/>
    </source>
</evidence>
<dbReference type="GO" id="GO:0008168">
    <property type="term" value="F:methyltransferase activity"/>
    <property type="evidence" value="ECO:0007669"/>
    <property type="project" value="UniProtKB-KW"/>
</dbReference>
<protein>
    <recommendedName>
        <fullName evidence="6">7,8-dihydroneopterin aldolase</fullName>
        <ecNumber evidence="6">4.1.2.25</ecNumber>
    </recommendedName>
</protein>
<dbReference type="SMART" id="SM00905">
    <property type="entry name" value="FolB"/>
    <property type="match status" value="1"/>
</dbReference>
<keyword evidence="9" id="KW-1185">Reference proteome</keyword>
<dbReference type="AlphaFoldDB" id="A0A0S4L8U3"/>
<dbReference type="GO" id="GO:0046654">
    <property type="term" value="P:tetrahydrofolate biosynthetic process"/>
    <property type="evidence" value="ECO:0007669"/>
    <property type="project" value="UniProtKB-UniRule"/>
</dbReference>
<gene>
    <name evidence="8" type="ORF">COMA2_120026</name>
</gene>
<dbReference type="InterPro" id="IPR015985">
    <property type="entry name" value="TehB-like_dom"/>
</dbReference>
<name>A0A0S4L8U3_9BACT</name>
<dbReference type="GO" id="GO:0004150">
    <property type="term" value="F:dihydroneopterin aldolase activity"/>
    <property type="evidence" value="ECO:0007669"/>
    <property type="project" value="UniProtKB-UniRule"/>
</dbReference>
<feature type="domain" description="Dihydroneopterin aldolase/epimerase" evidence="7">
    <location>
        <begin position="5"/>
        <end position="117"/>
    </location>
</feature>
<dbReference type="Pfam" id="PF03848">
    <property type="entry name" value="TehB"/>
    <property type="match status" value="1"/>
</dbReference>
<evidence type="ECO:0000256" key="4">
    <source>
        <dbReference type="ARBA" id="ARBA00022909"/>
    </source>
</evidence>
<comment type="function">
    <text evidence="6">Catalyzes the conversion of 7,8-dihydroneopterin to 6-hydroxymethyl-7,8-dihydropterin.</text>
</comment>
<dbReference type="InterPro" id="IPR006156">
    <property type="entry name" value="Dihydroneopterin_aldolase"/>
</dbReference>
<dbReference type="NCBIfam" id="TIGR00525">
    <property type="entry name" value="folB"/>
    <property type="match status" value="1"/>
</dbReference>
<evidence type="ECO:0000259" key="7">
    <source>
        <dbReference type="SMART" id="SM00905"/>
    </source>
</evidence>